<sequence length="148" mass="16270">MGRLFIKNGAKIPILFENGQFAFKFRKEKCRPGITWYYTSNVGTLEVASISERNYKNATGESELIVKSDGIRLLDNSAELVTDKDPFEINENGTALVEFKIENSDCEVSLSQGKVMVEKVEPDEPVADAVGTMFINAGCIIAVVVLAT</sequence>
<organism evidence="1 2">
    <name type="scientific">Panagrolaimus sp. JU765</name>
    <dbReference type="NCBI Taxonomy" id="591449"/>
    <lineage>
        <taxon>Eukaryota</taxon>
        <taxon>Metazoa</taxon>
        <taxon>Ecdysozoa</taxon>
        <taxon>Nematoda</taxon>
        <taxon>Chromadorea</taxon>
        <taxon>Rhabditida</taxon>
        <taxon>Tylenchina</taxon>
        <taxon>Panagrolaimomorpha</taxon>
        <taxon>Panagrolaimoidea</taxon>
        <taxon>Panagrolaimidae</taxon>
        <taxon>Panagrolaimus</taxon>
    </lineage>
</organism>
<evidence type="ECO:0000313" key="2">
    <source>
        <dbReference type="WBParaSite" id="JU765_v2.g2706.t1"/>
    </source>
</evidence>
<evidence type="ECO:0000313" key="1">
    <source>
        <dbReference type="Proteomes" id="UP000887576"/>
    </source>
</evidence>
<accession>A0AC34R257</accession>
<proteinExistence type="predicted"/>
<dbReference type="WBParaSite" id="JU765_v2.g2706.t1">
    <property type="protein sequence ID" value="JU765_v2.g2706.t1"/>
    <property type="gene ID" value="JU765_v2.g2706"/>
</dbReference>
<reference evidence="2" key="1">
    <citation type="submission" date="2022-11" db="UniProtKB">
        <authorList>
            <consortium name="WormBaseParasite"/>
        </authorList>
    </citation>
    <scope>IDENTIFICATION</scope>
</reference>
<dbReference type="Proteomes" id="UP000887576">
    <property type="component" value="Unplaced"/>
</dbReference>
<protein>
    <submittedName>
        <fullName evidence="2">Uncharacterized protein</fullName>
    </submittedName>
</protein>
<name>A0AC34R257_9BILA</name>